<dbReference type="Proteomes" id="UP000196573">
    <property type="component" value="Unassembled WGS sequence"/>
</dbReference>
<sequence length="126" mass="14155">MTMDTGDIRKMVEEVAEKVADRTAERVSDKMRLEMMEMETRMRTEISKDIDAKLKEFLGMSPTDHAVQHGKLDQLVKFAESTTTAVWKKVAVGVFVLVLAATSSLNPFNMPGLPPKNTDKAQKQQQ</sequence>
<proteinExistence type="predicted"/>
<organism evidence="2 3">
    <name type="scientific">Parendozoicomonas haliclonae</name>
    <dbReference type="NCBI Taxonomy" id="1960125"/>
    <lineage>
        <taxon>Bacteria</taxon>
        <taxon>Pseudomonadati</taxon>
        <taxon>Pseudomonadota</taxon>
        <taxon>Gammaproteobacteria</taxon>
        <taxon>Oceanospirillales</taxon>
        <taxon>Endozoicomonadaceae</taxon>
        <taxon>Parendozoicomonas</taxon>
    </lineage>
</organism>
<dbReference type="AlphaFoldDB" id="A0A1X7AEU9"/>
<gene>
    <name evidence="2" type="ORF">EHSB41UT_00252</name>
</gene>
<feature type="region of interest" description="Disordered" evidence="1">
    <location>
        <begin position="107"/>
        <end position="126"/>
    </location>
</feature>
<reference evidence="2 3" key="1">
    <citation type="submission" date="2017-03" db="EMBL/GenBank/DDBJ databases">
        <authorList>
            <person name="Afonso C.L."/>
            <person name="Miller P.J."/>
            <person name="Scott M.A."/>
            <person name="Spackman E."/>
            <person name="Goraichik I."/>
            <person name="Dimitrov K.M."/>
            <person name="Suarez D.L."/>
            <person name="Swayne D.E."/>
        </authorList>
    </citation>
    <scope>NUCLEOTIDE SEQUENCE [LARGE SCALE GENOMIC DNA]</scope>
    <source>
        <strain evidence="2">SB41UT1</strain>
    </source>
</reference>
<evidence type="ECO:0000313" key="3">
    <source>
        <dbReference type="Proteomes" id="UP000196573"/>
    </source>
</evidence>
<accession>A0A1X7AEU9</accession>
<dbReference type="EMBL" id="FWPT01000001">
    <property type="protein sequence ID" value="SMA33279.1"/>
    <property type="molecule type" value="Genomic_DNA"/>
</dbReference>
<keyword evidence="3" id="KW-1185">Reference proteome</keyword>
<feature type="compositionally biased region" description="Basic and acidic residues" evidence="1">
    <location>
        <begin position="117"/>
        <end position="126"/>
    </location>
</feature>
<name>A0A1X7AEU9_9GAMM</name>
<evidence type="ECO:0000256" key="1">
    <source>
        <dbReference type="SAM" id="MobiDB-lite"/>
    </source>
</evidence>
<evidence type="ECO:0000313" key="2">
    <source>
        <dbReference type="EMBL" id="SMA33279.1"/>
    </source>
</evidence>
<protein>
    <submittedName>
        <fullName evidence="2">Uncharacterized protein</fullName>
    </submittedName>
</protein>